<feature type="compositionally biased region" description="Low complexity" evidence="8">
    <location>
        <begin position="689"/>
        <end position="707"/>
    </location>
</feature>
<feature type="disulfide bond" evidence="7">
    <location>
        <begin position="606"/>
        <end position="616"/>
    </location>
</feature>
<dbReference type="PRINTS" id="PR00258">
    <property type="entry name" value="SPERACTRCPTR"/>
</dbReference>
<dbReference type="FunFam" id="3.10.250.10:FF:000011">
    <property type="entry name" value="Scavenger receptor class A member 5"/>
    <property type="match status" value="1"/>
</dbReference>
<keyword evidence="9" id="KW-0472">Membrane</keyword>
<evidence type="ECO:0000256" key="7">
    <source>
        <dbReference type="PROSITE-ProRule" id="PRU00196"/>
    </source>
</evidence>
<dbReference type="PROSITE" id="PS50287">
    <property type="entry name" value="SRCR_2"/>
    <property type="match status" value="6"/>
</dbReference>
<evidence type="ECO:0000256" key="1">
    <source>
        <dbReference type="ARBA" id="ARBA00004613"/>
    </source>
</evidence>
<dbReference type="AlphaFoldDB" id="A0A1X7VAT3"/>
<keyword evidence="6" id="KW-0325">Glycoprotein</keyword>
<evidence type="ECO:0000256" key="8">
    <source>
        <dbReference type="SAM" id="MobiDB-lite"/>
    </source>
</evidence>
<name>A0A1X7VAT3_AMPQE</name>
<dbReference type="InterPro" id="IPR001190">
    <property type="entry name" value="SRCR"/>
</dbReference>
<evidence type="ECO:0000256" key="5">
    <source>
        <dbReference type="ARBA" id="ARBA00023157"/>
    </source>
</evidence>
<keyword evidence="5 7" id="KW-1015">Disulfide bond</keyword>
<dbReference type="eggNOG" id="KOG3627">
    <property type="taxonomic scope" value="Eukaryota"/>
</dbReference>
<evidence type="ECO:0000256" key="9">
    <source>
        <dbReference type="SAM" id="Phobius"/>
    </source>
</evidence>
<dbReference type="PANTHER" id="PTHR48071">
    <property type="entry name" value="SRCR DOMAIN-CONTAINING PROTEIN"/>
    <property type="match status" value="1"/>
</dbReference>
<keyword evidence="9" id="KW-0812">Transmembrane</keyword>
<feature type="region of interest" description="Disordered" evidence="8">
    <location>
        <begin position="685"/>
        <end position="727"/>
    </location>
</feature>
<feature type="disulfide bond" evidence="7">
    <location>
        <begin position="214"/>
        <end position="224"/>
    </location>
</feature>
<feature type="domain" description="SRCR" evidence="10">
    <location>
        <begin position="251"/>
        <end position="350"/>
    </location>
</feature>
<dbReference type="GO" id="GO:0016020">
    <property type="term" value="C:membrane"/>
    <property type="evidence" value="ECO:0007669"/>
    <property type="project" value="InterPro"/>
</dbReference>
<evidence type="ECO:0000259" key="10">
    <source>
        <dbReference type="PROSITE" id="PS50287"/>
    </source>
</evidence>
<evidence type="ECO:0000256" key="3">
    <source>
        <dbReference type="ARBA" id="ARBA00022729"/>
    </source>
</evidence>
<dbReference type="InParanoid" id="A0A1X7VAT3"/>
<dbReference type="SUPFAM" id="SSF56487">
    <property type="entry name" value="SRCR-like"/>
    <property type="match status" value="6"/>
</dbReference>
<dbReference type="OrthoDB" id="536948at2759"/>
<evidence type="ECO:0000256" key="2">
    <source>
        <dbReference type="ARBA" id="ARBA00022525"/>
    </source>
</evidence>
<dbReference type="GO" id="GO:0005576">
    <property type="term" value="C:extracellular region"/>
    <property type="evidence" value="ECO:0007669"/>
    <property type="project" value="UniProtKB-SubCell"/>
</dbReference>
<organism evidence="11">
    <name type="scientific">Amphimedon queenslandica</name>
    <name type="common">Sponge</name>
    <dbReference type="NCBI Taxonomy" id="400682"/>
    <lineage>
        <taxon>Eukaryota</taxon>
        <taxon>Metazoa</taxon>
        <taxon>Porifera</taxon>
        <taxon>Demospongiae</taxon>
        <taxon>Heteroscleromorpha</taxon>
        <taxon>Haplosclerida</taxon>
        <taxon>Niphatidae</taxon>
        <taxon>Amphimedon</taxon>
    </lineage>
</organism>
<dbReference type="Gene3D" id="3.10.250.10">
    <property type="entry name" value="SRCR-like domain"/>
    <property type="match status" value="6"/>
</dbReference>
<evidence type="ECO:0000313" key="11">
    <source>
        <dbReference type="EnsemblMetazoa" id="Aqu2.1.36632_001"/>
    </source>
</evidence>
<feature type="domain" description="SRCR" evidence="10">
    <location>
        <begin position="470"/>
        <end position="512"/>
    </location>
</feature>
<dbReference type="PANTHER" id="PTHR48071:SF18">
    <property type="entry name" value="DELETED IN MALIGNANT BRAIN TUMORS 1 PROTEIN-RELATED"/>
    <property type="match status" value="1"/>
</dbReference>
<comment type="subcellular location">
    <subcellularLocation>
        <location evidence="1">Secreted</location>
    </subcellularLocation>
</comment>
<keyword evidence="4" id="KW-0677">Repeat</keyword>
<dbReference type="FunFam" id="3.10.250.10:FF:000005">
    <property type="entry name" value="Neurotrypsin isoform A"/>
    <property type="match status" value="1"/>
</dbReference>
<sequence length="801" mass="85647">MLLQYRGSPAERNVLLIILVVCLNFIYIKGQCSQGSLRLVNGARYHEGRLEICYASSWGTVCDDGWSNANAQVVCRQLGYPTTGAYYRDRAYFGQGTGSIVLDDVSCVGNETSLYQQCSHRSPLSNDCTHSEDVGVVCPAPFDGSVRLVGGSNSSEGRVEVYRSGSWGTVCDDLWDYRDATVVCRQLGYGSGTALTDAYFGQGTGGIFMDDVACTGYELFLTNCSHTTSHNCGHHEDAGVRCSHTCFSGSVRLVGGSNSFEGRVEVCSSGSWGTVCDDSWDYRDATVVCRQLGLGQASGTAFSEAYFGQGTGSILMDDVACTGSESYLTSCSHRTNHNCGHSEDAGVRCSQNCFTNGEVRLVGGSNSFEGRVEVCRNGSWGTVCDNSWDYRDATVVCRQLGLGSSGIAFSNAYFGQGTGSIVMDNVRCTGSESYLTSCSHRIFHNCDHSEDAGVRCSYCKDYTVCIDGEVRLVGGSSSLEGRVEVCRNGLWGTVCDDSWGTNDATVVCRQLGYDLTAIGARPRTVGVSFAVCIDGEVRLVGGSSSLEGRVEVCRNGSWGTVCDDSWDTNDATVVCRQLGYDLTGTAYSNAYFGAGTGRILMDDVACTGSESYLTNCSHTTNHNCRHSEDAGVICGLRAFLGIMIGGAIGGIVFLLFVFAMIVICVAVLHSKLSLSGTRARQAAPAVQMTSLPAQTTSTTTGAYTQSQPKAENQPLPPSYSDYMEQQTQPTAPMAYPGYAAPAVGFAVQGYPQQDYSQTGYPQQQQQEAPVGYPQQEPQGYGGTNPGTDESTGIRDEPPPPY</sequence>
<keyword evidence="2" id="KW-0964">Secreted</keyword>
<dbReference type="SMART" id="SM00202">
    <property type="entry name" value="SR"/>
    <property type="match status" value="6"/>
</dbReference>
<feature type="domain" description="SRCR" evidence="10">
    <location>
        <begin position="146"/>
        <end position="243"/>
    </location>
</feature>
<comment type="caution">
    <text evidence="7">Lacks conserved residue(s) required for the propagation of feature annotation.</text>
</comment>
<dbReference type="PROSITE" id="PS00420">
    <property type="entry name" value="SRCR_1"/>
    <property type="match status" value="5"/>
</dbReference>
<feature type="compositionally biased region" description="Basic and acidic residues" evidence="8">
    <location>
        <begin position="791"/>
        <end position="801"/>
    </location>
</feature>
<evidence type="ECO:0000256" key="4">
    <source>
        <dbReference type="ARBA" id="ARBA00022737"/>
    </source>
</evidence>
<proteinExistence type="predicted"/>
<dbReference type="InterPro" id="IPR036772">
    <property type="entry name" value="SRCR-like_dom_sf"/>
</dbReference>
<reference evidence="11" key="1">
    <citation type="submission" date="2017-05" db="UniProtKB">
        <authorList>
            <consortium name="EnsemblMetazoa"/>
        </authorList>
    </citation>
    <scope>IDENTIFICATION</scope>
</reference>
<feature type="domain" description="SRCR" evidence="10">
    <location>
        <begin position="359"/>
        <end position="457"/>
    </location>
</feature>
<protein>
    <recommendedName>
        <fullName evidence="10">SRCR domain-containing protein</fullName>
    </recommendedName>
</protein>
<feature type="domain" description="SRCR" evidence="10">
    <location>
        <begin position="37"/>
        <end position="139"/>
    </location>
</feature>
<feature type="domain" description="SRCR" evidence="10">
    <location>
        <begin position="537"/>
        <end position="635"/>
    </location>
</feature>
<keyword evidence="9" id="KW-1133">Transmembrane helix</keyword>
<feature type="disulfide bond" evidence="7">
    <location>
        <begin position="428"/>
        <end position="438"/>
    </location>
</feature>
<dbReference type="FunFam" id="3.10.250.10:FF:000006">
    <property type="entry name" value="neurotrypsin isoform X2"/>
    <property type="match status" value="3"/>
</dbReference>
<feature type="compositionally biased region" description="Low complexity" evidence="8">
    <location>
        <begin position="752"/>
        <end position="778"/>
    </location>
</feature>
<dbReference type="Pfam" id="PF00530">
    <property type="entry name" value="SRCR"/>
    <property type="match status" value="6"/>
</dbReference>
<dbReference type="EnsemblMetazoa" id="Aqu2.1.36632_001">
    <property type="protein sequence ID" value="Aqu2.1.36632_001"/>
    <property type="gene ID" value="Aqu2.1.36632"/>
</dbReference>
<feature type="disulfide bond" evidence="7">
    <location>
        <begin position="321"/>
        <end position="331"/>
    </location>
</feature>
<evidence type="ECO:0000256" key="6">
    <source>
        <dbReference type="ARBA" id="ARBA00023180"/>
    </source>
</evidence>
<feature type="transmembrane region" description="Helical" evidence="9">
    <location>
        <begin position="638"/>
        <end position="668"/>
    </location>
</feature>
<keyword evidence="3" id="KW-0732">Signal</keyword>
<accession>A0A1X7VAT3</accession>
<feature type="region of interest" description="Disordered" evidence="8">
    <location>
        <begin position="752"/>
        <end position="801"/>
    </location>
</feature>